<dbReference type="InterPro" id="IPR003337">
    <property type="entry name" value="Trehalose_PPase"/>
</dbReference>
<dbReference type="EMBL" id="OZ023713">
    <property type="protein sequence ID" value="CAK9862110.1"/>
    <property type="molecule type" value="Genomic_DNA"/>
</dbReference>
<evidence type="ECO:0000256" key="1">
    <source>
        <dbReference type="ARBA" id="ARBA00000500"/>
    </source>
</evidence>
<keyword evidence="7" id="KW-1185">Reference proteome</keyword>
<comment type="similarity">
    <text evidence="4">Belongs to the trehalose phosphatase family.</text>
</comment>
<dbReference type="PANTHER" id="PTHR43768:SF3">
    <property type="entry name" value="TREHALOSE 6-PHOSPHATE PHOSPHATASE"/>
    <property type="match status" value="1"/>
</dbReference>
<protein>
    <recommendedName>
        <fullName evidence="4">Trehalose 6-phosphate phosphatase</fullName>
        <ecNumber evidence="4">3.1.3.12</ecNumber>
    </recommendedName>
</protein>
<proteinExistence type="inferred from homology"/>
<evidence type="ECO:0000313" key="6">
    <source>
        <dbReference type="EMBL" id="CAK9862110.1"/>
    </source>
</evidence>
<dbReference type="Pfam" id="PF02358">
    <property type="entry name" value="Trehalose_PPase"/>
    <property type="match status" value="1"/>
</dbReference>
<gene>
    <name evidence="6" type="ORF">CSSPJE1EN2_LOCUS5105</name>
</gene>
<comment type="catalytic activity">
    <reaction evidence="1 4">
        <text>alpha,alpha-trehalose 6-phosphate + H2O = alpha,alpha-trehalose + phosphate</text>
        <dbReference type="Rhea" id="RHEA:23420"/>
        <dbReference type="ChEBI" id="CHEBI:15377"/>
        <dbReference type="ChEBI" id="CHEBI:16551"/>
        <dbReference type="ChEBI" id="CHEBI:43474"/>
        <dbReference type="ChEBI" id="CHEBI:58429"/>
        <dbReference type="EC" id="3.1.3.12"/>
    </reaction>
</comment>
<dbReference type="PANTHER" id="PTHR43768">
    <property type="entry name" value="TREHALOSE 6-PHOSPHATE PHOSPHATASE"/>
    <property type="match status" value="1"/>
</dbReference>
<comment type="cofactor">
    <cofactor evidence="2 4">
        <name>a divalent metal cation</name>
        <dbReference type="ChEBI" id="CHEBI:60240"/>
    </cofactor>
</comment>
<organism evidence="6 7">
    <name type="scientific">Sphagnum jensenii</name>
    <dbReference type="NCBI Taxonomy" id="128206"/>
    <lineage>
        <taxon>Eukaryota</taxon>
        <taxon>Viridiplantae</taxon>
        <taxon>Streptophyta</taxon>
        <taxon>Embryophyta</taxon>
        <taxon>Bryophyta</taxon>
        <taxon>Sphagnophytina</taxon>
        <taxon>Sphagnopsida</taxon>
        <taxon>Sphagnales</taxon>
        <taxon>Sphagnaceae</taxon>
        <taxon>Sphagnum</taxon>
    </lineage>
</organism>
<dbReference type="NCBIfam" id="TIGR00685">
    <property type="entry name" value="T6PP"/>
    <property type="match status" value="1"/>
</dbReference>
<accession>A0ABP1AI96</accession>
<dbReference type="InterPro" id="IPR023214">
    <property type="entry name" value="HAD_sf"/>
</dbReference>
<dbReference type="InterPro" id="IPR044651">
    <property type="entry name" value="OTSB-like"/>
</dbReference>
<evidence type="ECO:0000256" key="4">
    <source>
        <dbReference type="RuleBase" id="RU361117"/>
    </source>
</evidence>
<evidence type="ECO:0000256" key="5">
    <source>
        <dbReference type="SAM" id="MobiDB-lite"/>
    </source>
</evidence>
<feature type="region of interest" description="Disordered" evidence="5">
    <location>
        <begin position="97"/>
        <end position="116"/>
    </location>
</feature>
<keyword evidence="3 4" id="KW-0378">Hydrolase</keyword>
<dbReference type="Proteomes" id="UP001497522">
    <property type="component" value="Chromosome 12"/>
</dbReference>
<dbReference type="InterPro" id="IPR036412">
    <property type="entry name" value="HAD-like_sf"/>
</dbReference>
<reference evidence="6" key="1">
    <citation type="submission" date="2024-03" db="EMBL/GenBank/DDBJ databases">
        <authorList>
            <consortium name="ELIXIR-Norway"/>
            <consortium name="Elixir Norway"/>
        </authorList>
    </citation>
    <scope>NUCLEOTIDE SEQUENCE</scope>
</reference>
<evidence type="ECO:0000256" key="2">
    <source>
        <dbReference type="ARBA" id="ARBA00001968"/>
    </source>
</evidence>
<dbReference type="EC" id="3.1.3.12" evidence="4"/>
<evidence type="ECO:0000313" key="7">
    <source>
        <dbReference type="Proteomes" id="UP001497522"/>
    </source>
</evidence>
<sequence>MVLKLSRGGEIVPGADQKLSLEALFKHEDHSCAGDREVAAVEELLRAASFESNVIAAAAERTSLVAEAAATAVAAAMSTFIRSATTKTKYISTVCAAATEPPPPPPPLDSASSTPSSYSAAAQAMPILCRLQQKKHMINPAAYHATGADMHKQPGGHLLTWLDAMKAQSPPHFHSSILHASDHDHTLESPQSCTYDMQLRESAAATAAYTAWVKKQCPSAVRMFKKLMVQAKAKQVVVFLDYDGTLSPIVDDPDQAHMSDDHPDVSHSLLCGKQSWGALAEKVENVLKDYPTLNLTHGRKVLEIRPAIAWDKGKAVDFLLSSLGLADSNEVFPVYIGDDRTDEDAFKVLKDSKHGCGILVTSVPKETKASFSLRDPHEVMEFLLYLVRWKKQELDGVKNGSKTSPCI</sequence>
<name>A0ABP1AI96_9BRYO</name>
<evidence type="ECO:0000256" key="3">
    <source>
        <dbReference type="ARBA" id="ARBA00022801"/>
    </source>
</evidence>
<comment type="function">
    <text evidence="4">Removes the phosphate from trehalose 6-phosphate to produce free trehalose.</text>
</comment>
<dbReference type="Gene3D" id="3.40.50.1000">
    <property type="entry name" value="HAD superfamily/HAD-like"/>
    <property type="match status" value="1"/>
</dbReference>
<comment type="pathway">
    <text evidence="4">Glycan biosynthesis; trehalose biosynthesis.</text>
</comment>
<dbReference type="SUPFAM" id="SSF56784">
    <property type="entry name" value="HAD-like"/>
    <property type="match status" value="1"/>
</dbReference>